<protein>
    <submittedName>
        <fullName evidence="2">Uncharacterized protein</fullName>
    </submittedName>
</protein>
<dbReference type="Proteomes" id="UP000591272">
    <property type="component" value="Unassembled WGS sequence"/>
</dbReference>
<dbReference type="EMBL" id="JACCBT010000001">
    <property type="protein sequence ID" value="NYE16458.1"/>
    <property type="molecule type" value="Genomic_DNA"/>
</dbReference>
<evidence type="ECO:0000313" key="3">
    <source>
        <dbReference type="Proteomes" id="UP000591272"/>
    </source>
</evidence>
<evidence type="ECO:0000313" key="2">
    <source>
        <dbReference type="EMBL" id="NYE16458.1"/>
    </source>
</evidence>
<reference evidence="2 3" key="1">
    <citation type="submission" date="2020-07" db="EMBL/GenBank/DDBJ databases">
        <title>Sequencing the genomes of 1000 actinobacteria strains.</title>
        <authorList>
            <person name="Klenk H.-P."/>
        </authorList>
    </citation>
    <scope>NUCLEOTIDE SEQUENCE [LARGE SCALE GENOMIC DNA]</scope>
    <source>
        <strain evidence="2 3">DSM 43461</strain>
    </source>
</reference>
<feature type="region of interest" description="Disordered" evidence="1">
    <location>
        <begin position="236"/>
        <end position="259"/>
    </location>
</feature>
<dbReference type="RefSeq" id="WP_179836997.1">
    <property type="nucleotide sequence ID" value="NZ_BMRD01000002.1"/>
</dbReference>
<accession>A0A7Y9GH87</accession>
<organism evidence="2 3">
    <name type="scientific">Actinomadura citrea</name>
    <dbReference type="NCBI Taxonomy" id="46158"/>
    <lineage>
        <taxon>Bacteria</taxon>
        <taxon>Bacillati</taxon>
        <taxon>Actinomycetota</taxon>
        <taxon>Actinomycetes</taxon>
        <taxon>Streptosporangiales</taxon>
        <taxon>Thermomonosporaceae</taxon>
        <taxon>Actinomadura</taxon>
    </lineage>
</organism>
<proteinExistence type="predicted"/>
<keyword evidence="3" id="KW-1185">Reference proteome</keyword>
<name>A0A7Y9GH87_9ACTN</name>
<dbReference type="AlphaFoldDB" id="A0A7Y9GH87"/>
<evidence type="ECO:0000256" key="1">
    <source>
        <dbReference type="SAM" id="MobiDB-lite"/>
    </source>
</evidence>
<comment type="caution">
    <text evidence="2">The sequence shown here is derived from an EMBL/GenBank/DDBJ whole genome shotgun (WGS) entry which is preliminary data.</text>
</comment>
<sequence>MKRREPGAAAAFGALLDRSMVQIEAVATDGRKFDREAVRWISDVWDNNTFALFGVAVAPTRGGRERRARAALTWMAGFGAERRAWMVRSAGLTGHRLEPLPTPEAVPGRDYRGVVRPRRVPLTADLAAGLAADYDLTGAQVRTFQVERAGDRLVGFVEVVAGRRFPVGSDDVDPAELEMWLDDVTEARFDSGDRSPVTVCAGPDGIVVGFGDGLIGAKSGSVYCDDSYWHLSGAGLTADRRTPPNGEHPARPAPLRRPEPLDGAALAAAMLLRGIMWEFRMVRYVGEVGAVPIAPLCRVFAGAGTQILAAGRRSGAERREEAFRRLVEEWLDRAGPALQHWLWRWLGGPADDPHIGESTRSWLAALAQQRPRPSRQGGESSLELPSQAELRLASYTAAHTRYGKEREASSVLNLAVPLHAEAAPDEPWKLRTLKIGNTGRFRLDTTAFDGPHRPQAIIEQDVVHSFTLHEEALTVRRTDE</sequence>
<gene>
    <name evidence="2" type="ORF">BJ999_006754</name>
</gene>